<feature type="compositionally biased region" description="Basic and acidic residues" evidence="5">
    <location>
        <begin position="302"/>
        <end position="315"/>
    </location>
</feature>
<feature type="region of interest" description="Disordered" evidence="5">
    <location>
        <begin position="374"/>
        <end position="405"/>
    </location>
</feature>
<keyword evidence="2" id="KW-0808">Transferase</keyword>
<dbReference type="InterPro" id="IPR029016">
    <property type="entry name" value="GAF-like_dom_sf"/>
</dbReference>
<evidence type="ECO:0000256" key="1">
    <source>
        <dbReference type="ARBA" id="ARBA00022553"/>
    </source>
</evidence>
<feature type="region of interest" description="Disordered" evidence="5">
    <location>
        <begin position="294"/>
        <end position="315"/>
    </location>
</feature>
<dbReference type="Gene3D" id="3.30.450.40">
    <property type="match status" value="1"/>
</dbReference>
<keyword evidence="1 4" id="KW-0597">Phosphoprotein</keyword>
<dbReference type="InterPro" id="IPR005467">
    <property type="entry name" value="His_kinase_dom"/>
</dbReference>
<sequence length="1234" mass="135046">MRQEAARERDLHRADVKYLRYYKPWKATQNNLTSVSPNQRGNGWGLTYEGYKPRASGDKALTAFAQLATLRLNVRRAMVSLVDSHQQFIIAEATKTLSLVTDERYGPGDEVWLGNTIVKREAAICHNTFKSTYTAREDNGETYTTEALIVPDMRLDDRFKDRDYVKGSPAIVFYAGVPIKAKSGHRIGVYAVSDDKPRSGLSVDELVFMEDVAATVMEHLELARDRDARFNGERMVQGLADFIEGTEVVDPDVGTGANTTVTIDTSVEDQKASPKMSAVMRQQTENAKRMLDDLDDVTGPTRQEETKKEPRFHGAEAAKARAGDEDSAQIMSRAAQIIRLSTEADGVVFFHTASRNLHGPGRRHFVADQTDFSSGVTSGDDKTGDPTILTDSGDDLRATNSGSRTRRPLCEVMGLSVTQQAQYGKLEPKDFVMSADSMERYIKLFPHGKFFSFTDTGSGISSGDEMSSEDKVESSRSCPPGKPTNVRPEIRAGGKKQHFTPIELLKTLPGIRSLIFLPLWDFADAKYFAGCFIWTSTAGRLLNPENELPYLKAFGNCIMSEISRVKAERSDVAKSTFIASISHELRSPLHGILGSVEFLHETAVSAYQEGLFTSIETCGRTLLDTIDHVLDYAKINKLRRSSAGKKRAYARHGHKRDKGGSIVGLTSEFDLAVLVEEVVDAVTAGHAFRRSHQGTALEDGSTTGGINAAVTLEGSSGTKSVLDPVVVLKITPRRNWWVRTQPGALRRVVMNLLGNALKYTDSGFVAVSLTAEPDEQNNLKVRLRFSDSGRGMSLEFQRTRLFSPFSQEDPFATGTGLGLSIVRKIVEALDGDIAISSTQIVGTEVSVVLTLPTVDAKPEQHPIDSEAYPTKGLNLCIVKPSRIAPDIGVSMSDAHHKGLCHLKDTLQEGFMDWFGIEVVEWSKPLANGGLTKPATPDFILFPMAPPSIDVLLKWQPIGLSTHPPPVIVMCNNAAQAAQFRANVSGLLLEKGIQSIPITQPLGPRKLANILQKLGSGRRNQTSNAISDVAKQRIVLGRKESDPESMRRERDNLQNPVIASIAAERTTISRSMSAPPTTLPGVHPVSSSTKEADVNAPFRPHILLVDDNDINLKLLVMFIKKHNISYTTANNGLVALETYKSNYQAAASAEHAPPPFTHVLMDLSMPIMDGLTSTRRIRAFEAETNIWPPSVIIALTGLASAEAQEDALSAGINNFLVKPVKFGELNKLLQKPGGS</sequence>
<dbReference type="InterPro" id="IPR004358">
    <property type="entry name" value="Sig_transdc_His_kin-like_C"/>
</dbReference>
<dbReference type="InterPro" id="IPR003018">
    <property type="entry name" value="GAF"/>
</dbReference>
<dbReference type="GO" id="GO:0000155">
    <property type="term" value="F:phosphorelay sensor kinase activity"/>
    <property type="evidence" value="ECO:0007669"/>
    <property type="project" value="InterPro"/>
</dbReference>
<dbReference type="SUPFAM" id="SSF52172">
    <property type="entry name" value="CheY-like"/>
    <property type="match status" value="1"/>
</dbReference>
<dbReference type="PANTHER" id="PTHR43719">
    <property type="entry name" value="TWO-COMPONENT HISTIDINE KINASE"/>
    <property type="match status" value="1"/>
</dbReference>
<dbReference type="InterPro" id="IPR036097">
    <property type="entry name" value="HisK_dim/P_sf"/>
</dbReference>
<dbReference type="EMBL" id="JAJSPL020000028">
    <property type="protein sequence ID" value="KAK7737758.1"/>
    <property type="molecule type" value="Genomic_DNA"/>
</dbReference>
<keyword evidence="9" id="KW-1185">Reference proteome</keyword>
<organism evidence="8 9">
    <name type="scientific">Cytospora paraplurivora</name>
    <dbReference type="NCBI Taxonomy" id="2898453"/>
    <lineage>
        <taxon>Eukaryota</taxon>
        <taxon>Fungi</taxon>
        <taxon>Dikarya</taxon>
        <taxon>Ascomycota</taxon>
        <taxon>Pezizomycotina</taxon>
        <taxon>Sordariomycetes</taxon>
        <taxon>Sordariomycetidae</taxon>
        <taxon>Diaporthales</taxon>
        <taxon>Cytosporaceae</taxon>
        <taxon>Cytospora</taxon>
    </lineage>
</organism>
<dbReference type="InterPro" id="IPR003661">
    <property type="entry name" value="HisK_dim/P_dom"/>
</dbReference>
<feature type="region of interest" description="Disordered" evidence="5">
    <location>
        <begin position="460"/>
        <end position="489"/>
    </location>
</feature>
<dbReference type="SMART" id="SM00448">
    <property type="entry name" value="REC"/>
    <property type="match status" value="1"/>
</dbReference>
<feature type="modified residue" description="4-aspartylphosphate" evidence="4">
    <location>
        <position position="1161"/>
    </location>
</feature>
<gene>
    <name evidence="8" type="ORF">SLS53_006378</name>
</gene>
<comment type="caution">
    <text evidence="8">The sequence shown here is derived from an EMBL/GenBank/DDBJ whole genome shotgun (WGS) entry which is preliminary data.</text>
</comment>
<dbReference type="PROSITE" id="PS50109">
    <property type="entry name" value="HIS_KIN"/>
    <property type="match status" value="1"/>
</dbReference>
<keyword evidence="3" id="KW-0418">Kinase</keyword>
<dbReference type="PROSITE" id="PS50110">
    <property type="entry name" value="RESPONSE_REGULATORY"/>
    <property type="match status" value="1"/>
</dbReference>
<name>A0AAN9U314_9PEZI</name>
<dbReference type="Pfam" id="PF01590">
    <property type="entry name" value="GAF"/>
    <property type="match status" value="1"/>
</dbReference>
<dbReference type="PANTHER" id="PTHR43719:SF11">
    <property type="entry name" value="HISTIDINE KINASE_RESPONSE REGULATOR, PUTATIVE-RELATED"/>
    <property type="match status" value="1"/>
</dbReference>
<dbReference type="Gene3D" id="1.10.287.130">
    <property type="match status" value="1"/>
</dbReference>
<evidence type="ECO:0000259" key="6">
    <source>
        <dbReference type="PROSITE" id="PS50109"/>
    </source>
</evidence>
<dbReference type="SUPFAM" id="SSF55874">
    <property type="entry name" value="ATPase domain of HSP90 chaperone/DNA topoisomerase II/histidine kinase"/>
    <property type="match status" value="1"/>
</dbReference>
<dbReference type="SMART" id="SM00388">
    <property type="entry name" value="HisKA"/>
    <property type="match status" value="1"/>
</dbReference>
<proteinExistence type="predicted"/>
<dbReference type="SMART" id="SM00387">
    <property type="entry name" value="HATPase_c"/>
    <property type="match status" value="1"/>
</dbReference>
<dbReference type="CDD" id="cd17546">
    <property type="entry name" value="REC_hyHK_CKI1_RcsC-like"/>
    <property type="match status" value="1"/>
</dbReference>
<dbReference type="Gene3D" id="3.30.565.10">
    <property type="entry name" value="Histidine kinase-like ATPase, C-terminal domain"/>
    <property type="match status" value="1"/>
</dbReference>
<dbReference type="SUPFAM" id="SSF47384">
    <property type="entry name" value="Homodimeric domain of signal transducing histidine kinase"/>
    <property type="match status" value="1"/>
</dbReference>
<dbReference type="PRINTS" id="PR00344">
    <property type="entry name" value="BCTRLSENSOR"/>
</dbReference>
<dbReference type="FunFam" id="1.10.287.130:FF:000023">
    <property type="entry name" value="Sensor histidine kinase/response regulator, putative"/>
    <property type="match status" value="1"/>
</dbReference>
<dbReference type="InterPro" id="IPR001789">
    <property type="entry name" value="Sig_transdc_resp-reg_receiver"/>
</dbReference>
<evidence type="ECO:0000256" key="3">
    <source>
        <dbReference type="ARBA" id="ARBA00022777"/>
    </source>
</evidence>
<dbReference type="SUPFAM" id="SSF55781">
    <property type="entry name" value="GAF domain-like"/>
    <property type="match status" value="1"/>
</dbReference>
<protein>
    <recommendedName>
        <fullName evidence="10">Histidine kinase</fullName>
    </recommendedName>
</protein>
<dbReference type="Pfam" id="PF00072">
    <property type="entry name" value="Response_reg"/>
    <property type="match status" value="1"/>
</dbReference>
<dbReference type="InterPro" id="IPR003594">
    <property type="entry name" value="HATPase_dom"/>
</dbReference>
<dbReference type="CDD" id="cd00082">
    <property type="entry name" value="HisKA"/>
    <property type="match status" value="1"/>
</dbReference>
<dbReference type="Pfam" id="PF00512">
    <property type="entry name" value="HisKA"/>
    <property type="match status" value="1"/>
</dbReference>
<dbReference type="FunFam" id="3.30.450.40:FF:000083">
    <property type="entry name" value="Sensor histidine kinase/response regulator, putative (AFU_orthologue AFUA_4G00660)"/>
    <property type="match status" value="1"/>
</dbReference>
<evidence type="ECO:0000313" key="8">
    <source>
        <dbReference type="EMBL" id="KAK7737758.1"/>
    </source>
</evidence>
<evidence type="ECO:0000256" key="2">
    <source>
        <dbReference type="ARBA" id="ARBA00022679"/>
    </source>
</evidence>
<dbReference type="InterPro" id="IPR036890">
    <property type="entry name" value="HATPase_C_sf"/>
</dbReference>
<feature type="domain" description="Histidine kinase" evidence="6">
    <location>
        <begin position="580"/>
        <end position="853"/>
    </location>
</feature>
<evidence type="ECO:0000313" key="9">
    <source>
        <dbReference type="Proteomes" id="UP001320245"/>
    </source>
</evidence>
<evidence type="ECO:0000256" key="5">
    <source>
        <dbReference type="SAM" id="MobiDB-lite"/>
    </source>
</evidence>
<evidence type="ECO:0000256" key="4">
    <source>
        <dbReference type="PROSITE-ProRule" id="PRU00169"/>
    </source>
</evidence>
<dbReference type="Pfam" id="PF02518">
    <property type="entry name" value="HATPase_c"/>
    <property type="match status" value="1"/>
</dbReference>
<dbReference type="Proteomes" id="UP001320245">
    <property type="component" value="Unassembled WGS sequence"/>
</dbReference>
<evidence type="ECO:0000259" key="7">
    <source>
        <dbReference type="PROSITE" id="PS50110"/>
    </source>
</evidence>
<dbReference type="InterPro" id="IPR050956">
    <property type="entry name" value="2C_system_His_kinase"/>
</dbReference>
<dbReference type="Gene3D" id="3.40.50.2300">
    <property type="match status" value="1"/>
</dbReference>
<feature type="domain" description="Response regulatory" evidence="7">
    <location>
        <begin position="1100"/>
        <end position="1232"/>
    </location>
</feature>
<dbReference type="InterPro" id="IPR011006">
    <property type="entry name" value="CheY-like_superfamily"/>
</dbReference>
<reference evidence="8 9" key="1">
    <citation type="journal article" date="2023" name="PLoS ONE">
        <title>Cytospora paraplurivora sp. nov. isolated from orchards with fruit tree decline syndrome in Ontario, Canada.</title>
        <authorList>
            <person name="Ilyukhin E."/>
            <person name="Nguyen H.D.T."/>
            <person name="Castle A.J."/>
            <person name="Ellouze W."/>
        </authorList>
    </citation>
    <scope>NUCLEOTIDE SEQUENCE [LARGE SCALE GENOMIC DNA]</scope>
    <source>
        <strain evidence="8 9">FDS-564</strain>
    </source>
</reference>
<evidence type="ECO:0008006" key="10">
    <source>
        <dbReference type="Google" id="ProtNLM"/>
    </source>
</evidence>
<dbReference type="AlphaFoldDB" id="A0AAN9U314"/>
<accession>A0AAN9U314</accession>